<accession>A0A8D9MFI9</accession>
<dbReference type="EMBL" id="LS974626">
    <property type="protein sequence ID" value="CAG7909866.1"/>
    <property type="molecule type" value="Genomic_DNA"/>
</dbReference>
<gene>
    <name evidence="2" type="ORF">BRAPAZ1V2_A10P11120.2</name>
</gene>
<dbReference type="Proteomes" id="UP000694005">
    <property type="component" value="Chromosome A10"/>
</dbReference>
<sequence length="111" mass="11507">MESRTLVNYCSSEDSSSMEACLQLIGPLLSGRRKIAVIEVGSRWRIEIKLKGGDDLRDLLGKVLALVLHRSVEMGGEEGYVMSRDTGAGVVEEGTSCGSDGASGGSGGSGG</sequence>
<feature type="region of interest" description="Disordered" evidence="1">
    <location>
        <begin position="91"/>
        <end position="111"/>
    </location>
</feature>
<proteinExistence type="predicted"/>
<evidence type="ECO:0000256" key="1">
    <source>
        <dbReference type="SAM" id="MobiDB-lite"/>
    </source>
</evidence>
<organism evidence="2 3">
    <name type="scientific">Brassica campestris</name>
    <name type="common">Field mustard</name>
    <dbReference type="NCBI Taxonomy" id="3711"/>
    <lineage>
        <taxon>Eukaryota</taxon>
        <taxon>Viridiplantae</taxon>
        <taxon>Streptophyta</taxon>
        <taxon>Embryophyta</taxon>
        <taxon>Tracheophyta</taxon>
        <taxon>Spermatophyta</taxon>
        <taxon>Magnoliopsida</taxon>
        <taxon>eudicotyledons</taxon>
        <taxon>Gunneridae</taxon>
        <taxon>Pentapetalae</taxon>
        <taxon>rosids</taxon>
        <taxon>malvids</taxon>
        <taxon>Brassicales</taxon>
        <taxon>Brassicaceae</taxon>
        <taxon>Brassiceae</taxon>
        <taxon>Brassica</taxon>
    </lineage>
</organism>
<evidence type="ECO:0000313" key="2">
    <source>
        <dbReference type="EMBL" id="CAG7909866.1"/>
    </source>
</evidence>
<dbReference type="Gramene" id="A10p11120.2_BraZ1">
    <property type="protein sequence ID" value="A10p11120.2_BraZ1.CDS.1"/>
    <property type="gene ID" value="A10g11120.2_BraZ1"/>
</dbReference>
<protein>
    <submittedName>
        <fullName evidence="2">Uncharacterized protein</fullName>
    </submittedName>
</protein>
<evidence type="ECO:0000313" key="3">
    <source>
        <dbReference type="Proteomes" id="UP000694005"/>
    </source>
</evidence>
<feature type="compositionally biased region" description="Gly residues" evidence="1">
    <location>
        <begin position="101"/>
        <end position="111"/>
    </location>
</feature>
<reference evidence="2 3" key="1">
    <citation type="submission" date="2021-07" db="EMBL/GenBank/DDBJ databases">
        <authorList>
            <consortium name="Genoscope - CEA"/>
            <person name="William W."/>
        </authorList>
    </citation>
    <scope>NUCLEOTIDE SEQUENCE [LARGE SCALE GENOMIC DNA]</scope>
</reference>
<dbReference type="AlphaFoldDB" id="A0A8D9MFI9"/>
<name>A0A8D9MFI9_BRACM</name>